<name>A0A2G9U3G2_TELCI</name>
<dbReference type="OrthoDB" id="5855736at2759"/>
<evidence type="ECO:0000256" key="1">
    <source>
        <dbReference type="SAM" id="MobiDB-lite"/>
    </source>
</evidence>
<dbReference type="Proteomes" id="UP000230423">
    <property type="component" value="Unassembled WGS sequence"/>
</dbReference>
<accession>A0A2G9U3G2</accession>
<feature type="region of interest" description="Disordered" evidence="1">
    <location>
        <begin position="54"/>
        <end position="110"/>
    </location>
</feature>
<organism evidence="2 3">
    <name type="scientific">Teladorsagia circumcincta</name>
    <name type="common">Brown stomach worm</name>
    <name type="synonym">Ostertagia circumcincta</name>
    <dbReference type="NCBI Taxonomy" id="45464"/>
    <lineage>
        <taxon>Eukaryota</taxon>
        <taxon>Metazoa</taxon>
        <taxon>Ecdysozoa</taxon>
        <taxon>Nematoda</taxon>
        <taxon>Chromadorea</taxon>
        <taxon>Rhabditida</taxon>
        <taxon>Rhabditina</taxon>
        <taxon>Rhabditomorpha</taxon>
        <taxon>Strongyloidea</taxon>
        <taxon>Trichostrongylidae</taxon>
        <taxon>Teladorsagia</taxon>
    </lineage>
</organism>
<protein>
    <submittedName>
        <fullName evidence="2">Uncharacterized protein</fullName>
    </submittedName>
</protein>
<keyword evidence="3" id="KW-1185">Reference proteome</keyword>
<feature type="compositionally biased region" description="Polar residues" evidence="1">
    <location>
        <begin position="58"/>
        <end position="67"/>
    </location>
</feature>
<gene>
    <name evidence="2" type="ORF">TELCIR_13572</name>
</gene>
<sequence length="140" mass="15698">MTVLGSHIFKKYFSPKALIRKLKVEESNSRRIYTKKENLCGDIAPNPARNSVYYDNGGTLSYPNPNTRPEIPSYRSPDTQPPLRLDSLSPRPQQPVISPNLVPVTTTQPRPVAATTVTPAPLNYWPDQPQPIKNIMDSDI</sequence>
<proteinExistence type="predicted"/>
<dbReference type="AlphaFoldDB" id="A0A2G9U3G2"/>
<reference evidence="2 3" key="1">
    <citation type="submission" date="2015-09" db="EMBL/GenBank/DDBJ databases">
        <title>Draft genome of the parasitic nematode Teladorsagia circumcincta isolate WARC Sus (inbred).</title>
        <authorList>
            <person name="Mitreva M."/>
        </authorList>
    </citation>
    <scope>NUCLEOTIDE SEQUENCE [LARGE SCALE GENOMIC DNA]</scope>
    <source>
        <strain evidence="2 3">S</strain>
    </source>
</reference>
<evidence type="ECO:0000313" key="3">
    <source>
        <dbReference type="Proteomes" id="UP000230423"/>
    </source>
</evidence>
<dbReference type="EMBL" id="KZ349574">
    <property type="protein sequence ID" value="PIO64787.1"/>
    <property type="molecule type" value="Genomic_DNA"/>
</dbReference>
<feature type="compositionally biased region" description="Low complexity" evidence="1">
    <location>
        <begin position="81"/>
        <end position="91"/>
    </location>
</feature>
<evidence type="ECO:0000313" key="2">
    <source>
        <dbReference type="EMBL" id="PIO64787.1"/>
    </source>
</evidence>